<dbReference type="EMBL" id="JEMG01000001">
    <property type="protein sequence ID" value="EYC51703.1"/>
    <property type="molecule type" value="Genomic_DNA"/>
</dbReference>
<dbReference type="STRING" id="1458275.AZ34_11880"/>
<dbReference type="RefSeq" id="WP_051509740.1">
    <property type="nucleotide sequence ID" value="NZ_JEMG01000001.1"/>
</dbReference>
<accession>A0A016XKF7</accession>
<evidence type="ECO:0000313" key="2">
    <source>
        <dbReference type="Proteomes" id="UP000023268"/>
    </source>
</evidence>
<organism evidence="1 2">
    <name type="scientific">Hylemonella gracilis str. Niagara R</name>
    <dbReference type="NCBI Taxonomy" id="1458275"/>
    <lineage>
        <taxon>Bacteria</taxon>
        <taxon>Pseudomonadati</taxon>
        <taxon>Pseudomonadota</taxon>
        <taxon>Betaproteobacteria</taxon>
        <taxon>Burkholderiales</taxon>
        <taxon>Comamonadaceae</taxon>
        <taxon>Hylemonella</taxon>
    </lineage>
</organism>
<comment type="caution">
    <text evidence="1">The sequence shown here is derived from an EMBL/GenBank/DDBJ whole genome shotgun (WGS) entry which is preliminary data.</text>
</comment>
<dbReference type="InterPro" id="IPR008018">
    <property type="entry name" value="Phage_tail_attach_FII"/>
</dbReference>
<reference evidence="1 2" key="1">
    <citation type="submission" date="2014-02" db="EMBL/GenBank/DDBJ databases">
        <title>Draft Genome of Hylemonella gracilis isolated from the Niagara River.</title>
        <authorList>
            <person name="Pawlowski D.R."/>
            <person name="Koudelka G.B."/>
        </authorList>
    </citation>
    <scope>NUCLEOTIDE SEQUENCE [LARGE SCALE GENOMIC DNA]</scope>
    <source>
        <strain evidence="1 2">Niagara R</strain>
    </source>
</reference>
<dbReference type="Proteomes" id="UP000023268">
    <property type="component" value="Unassembled WGS sequence"/>
</dbReference>
<dbReference type="OrthoDB" id="8656743at2"/>
<dbReference type="Pfam" id="PF05354">
    <property type="entry name" value="Phage_attach"/>
    <property type="match status" value="1"/>
</dbReference>
<protein>
    <submittedName>
        <fullName evidence="1">Uncharacterized protein</fullName>
    </submittedName>
</protein>
<evidence type="ECO:0000313" key="1">
    <source>
        <dbReference type="EMBL" id="EYC51703.1"/>
    </source>
</evidence>
<gene>
    <name evidence="1" type="ORF">AZ34_11880</name>
</gene>
<name>A0A016XKF7_9BURK</name>
<dbReference type="AlphaFoldDB" id="A0A016XKF7"/>
<proteinExistence type="predicted"/>
<sequence>MFDPSIFMQAFEAHGLVHRATRASVPGDTGFLCGFVRPDELILGDDVHAAGPEIEFETAAAPGLVRGQTLTINGQDYRLVRDPRRQGDGYFSRAVLKEI</sequence>
<dbReference type="GO" id="GO:0019068">
    <property type="term" value="P:virion assembly"/>
    <property type="evidence" value="ECO:0007669"/>
    <property type="project" value="InterPro"/>
</dbReference>